<protein>
    <submittedName>
        <fullName evidence="3">EF-hand calcium-binding domain protein</fullName>
    </submittedName>
</protein>
<dbReference type="InterPro" id="IPR005645">
    <property type="entry name" value="FSH-like_dom"/>
</dbReference>
<dbReference type="PANTHER" id="PTHR48070">
    <property type="entry name" value="ESTERASE OVCA2"/>
    <property type="match status" value="1"/>
</dbReference>
<dbReference type="InterPro" id="IPR029058">
    <property type="entry name" value="AB_hydrolase_fold"/>
</dbReference>
<reference evidence="3" key="1">
    <citation type="journal article" date="2021" name="Nat. Commun.">
        <title>Genetic determinants of endophytism in the Arabidopsis root mycobiome.</title>
        <authorList>
            <person name="Mesny F."/>
            <person name="Miyauchi S."/>
            <person name="Thiergart T."/>
            <person name="Pickel B."/>
            <person name="Atanasova L."/>
            <person name="Karlsson M."/>
            <person name="Huettel B."/>
            <person name="Barry K.W."/>
            <person name="Haridas S."/>
            <person name="Chen C."/>
            <person name="Bauer D."/>
            <person name="Andreopoulos W."/>
            <person name="Pangilinan J."/>
            <person name="LaButti K."/>
            <person name="Riley R."/>
            <person name="Lipzen A."/>
            <person name="Clum A."/>
            <person name="Drula E."/>
            <person name="Henrissat B."/>
            <person name="Kohler A."/>
            <person name="Grigoriev I.V."/>
            <person name="Martin F.M."/>
            <person name="Hacquard S."/>
        </authorList>
    </citation>
    <scope>NUCLEOTIDE SEQUENCE</scope>
    <source>
        <strain evidence="3">MPI-SDFR-AT-0120</strain>
    </source>
</reference>
<gene>
    <name evidence="3" type="ORF">FB567DRAFT_488524</name>
</gene>
<organism evidence="3 4">
    <name type="scientific">Paraphoma chrysanthemicola</name>
    <dbReference type="NCBI Taxonomy" id="798071"/>
    <lineage>
        <taxon>Eukaryota</taxon>
        <taxon>Fungi</taxon>
        <taxon>Dikarya</taxon>
        <taxon>Ascomycota</taxon>
        <taxon>Pezizomycotina</taxon>
        <taxon>Dothideomycetes</taxon>
        <taxon>Pleosporomycetidae</taxon>
        <taxon>Pleosporales</taxon>
        <taxon>Pleosporineae</taxon>
        <taxon>Phaeosphaeriaceae</taxon>
        <taxon>Paraphoma</taxon>
    </lineage>
</organism>
<name>A0A8K0W1N6_9PLEO</name>
<evidence type="ECO:0000256" key="1">
    <source>
        <dbReference type="ARBA" id="ARBA00022801"/>
    </source>
</evidence>
<evidence type="ECO:0000313" key="4">
    <source>
        <dbReference type="Proteomes" id="UP000813461"/>
    </source>
</evidence>
<keyword evidence="4" id="KW-1185">Reference proteome</keyword>
<dbReference type="EMBL" id="JAGMVJ010000003">
    <property type="protein sequence ID" value="KAH7092026.1"/>
    <property type="molecule type" value="Genomic_DNA"/>
</dbReference>
<dbReference type="Pfam" id="PF03959">
    <property type="entry name" value="FSH1"/>
    <property type="match status" value="1"/>
</dbReference>
<proteinExistence type="predicted"/>
<dbReference type="OrthoDB" id="2094269at2759"/>
<dbReference type="GO" id="GO:0005634">
    <property type="term" value="C:nucleus"/>
    <property type="evidence" value="ECO:0007669"/>
    <property type="project" value="TreeGrafter"/>
</dbReference>
<dbReference type="Proteomes" id="UP000813461">
    <property type="component" value="Unassembled WGS sequence"/>
</dbReference>
<dbReference type="PANTHER" id="PTHR48070:SF6">
    <property type="entry name" value="ESTERASE OVCA2"/>
    <property type="match status" value="1"/>
</dbReference>
<dbReference type="Gene3D" id="3.40.50.1820">
    <property type="entry name" value="alpha/beta hydrolase"/>
    <property type="match status" value="1"/>
</dbReference>
<accession>A0A8K0W1N6</accession>
<dbReference type="GO" id="GO:0016787">
    <property type="term" value="F:hydrolase activity"/>
    <property type="evidence" value="ECO:0007669"/>
    <property type="project" value="UniProtKB-KW"/>
</dbReference>
<dbReference type="GO" id="GO:0005737">
    <property type="term" value="C:cytoplasm"/>
    <property type="evidence" value="ECO:0007669"/>
    <property type="project" value="TreeGrafter"/>
</dbReference>
<dbReference type="GO" id="GO:0019748">
    <property type="term" value="P:secondary metabolic process"/>
    <property type="evidence" value="ECO:0007669"/>
    <property type="project" value="TreeGrafter"/>
</dbReference>
<evidence type="ECO:0000313" key="3">
    <source>
        <dbReference type="EMBL" id="KAH7092026.1"/>
    </source>
</evidence>
<dbReference type="InterPro" id="IPR050593">
    <property type="entry name" value="LovG"/>
</dbReference>
<keyword evidence="1" id="KW-0378">Hydrolase</keyword>
<feature type="domain" description="Serine hydrolase" evidence="2">
    <location>
        <begin position="2"/>
        <end position="290"/>
    </location>
</feature>
<evidence type="ECO:0000259" key="2">
    <source>
        <dbReference type="Pfam" id="PF03959"/>
    </source>
</evidence>
<dbReference type="SUPFAM" id="SSF53474">
    <property type="entry name" value="alpha/beta-Hydrolases"/>
    <property type="match status" value="1"/>
</dbReference>
<sequence length="312" mass="34845">MRFLCLHGRGTNSDIFQSQLSPLISRLSSEHIFDFIDAQFEAPAAPGVADIFPGPFFAWHQNHDPRSVEKVHDYLTTVIAEDGPYDGIIGFSEGAALSASYLLSKEYQASLGDVYDYPDTEIKMAVFFNSVKPYSPSEEIGSDATKQFQQDLRQHSLFLKGRSEERKRSSVSHEHTAALAKRRQSVVSQRRESIIAWKNGSMAERRASATSTLDEGVDEQAQSQVWNSLFSPVFCFDPNSFPCKIQIPTLNVIGAKDQFQNYSLELTTLCDPEQMEVAVLDIGHEIPRTGEGLERITEAFELVTMMAYIGGT</sequence>
<comment type="caution">
    <text evidence="3">The sequence shown here is derived from an EMBL/GenBank/DDBJ whole genome shotgun (WGS) entry which is preliminary data.</text>
</comment>
<dbReference type="AlphaFoldDB" id="A0A8K0W1N6"/>